<keyword evidence="3 8" id="KW-0418">Kinase</keyword>
<dbReference type="OrthoDB" id="9801841at2"/>
<evidence type="ECO:0000313" key="8">
    <source>
        <dbReference type="EMBL" id="MTW22214.1"/>
    </source>
</evidence>
<dbReference type="EMBL" id="WNKT01000034">
    <property type="protein sequence ID" value="MTW22214.1"/>
    <property type="molecule type" value="Genomic_DNA"/>
</dbReference>
<feature type="domain" description="Protein kinase" evidence="6">
    <location>
        <begin position="199"/>
        <end position="479"/>
    </location>
</feature>
<dbReference type="Proteomes" id="UP000434044">
    <property type="component" value="Unassembled WGS sequence"/>
</dbReference>
<dbReference type="GO" id="GO:0003899">
    <property type="term" value="F:DNA-directed RNA polymerase activity"/>
    <property type="evidence" value="ECO:0007669"/>
    <property type="project" value="InterPro"/>
</dbReference>
<evidence type="ECO:0000256" key="4">
    <source>
        <dbReference type="ARBA" id="ARBA00022840"/>
    </source>
</evidence>
<dbReference type="SUPFAM" id="SSF47789">
    <property type="entry name" value="C-terminal domain of RNA polymerase alpha subunit"/>
    <property type="match status" value="1"/>
</dbReference>
<dbReference type="PANTHER" id="PTHR43289:SF6">
    <property type="entry name" value="SERINE_THREONINE-PROTEIN KINASE NEKL-3"/>
    <property type="match status" value="1"/>
</dbReference>
<evidence type="ECO:0000256" key="5">
    <source>
        <dbReference type="PROSITE-ProRule" id="PRU10141"/>
    </source>
</evidence>
<dbReference type="GO" id="GO:0006351">
    <property type="term" value="P:DNA-templated transcription"/>
    <property type="evidence" value="ECO:0007669"/>
    <property type="project" value="InterPro"/>
</dbReference>
<dbReference type="InterPro" id="IPR017441">
    <property type="entry name" value="Protein_kinase_ATP_BS"/>
</dbReference>
<dbReference type="SMART" id="SM00220">
    <property type="entry name" value="S_TKc"/>
    <property type="match status" value="1"/>
</dbReference>
<dbReference type="InterPro" id="IPR049832">
    <property type="entry name" value="BREX_PglW"/>
</dbReference>
<dbReference type="NCBIfam" id="NF033442">
    <property type="entry name" value="BREX_PglW"/>
    <property type="match status" value="1"/>
</dbReference>
<proteinExistence type="predicted"/>
<dbReference type="SUPFAM" id="SSF56112">
    <property type="entry name" value="Protein kinase-like (PK-like)"/>
    <property type="match status" value="2"/>
</dbReference>
<dbReference type="Gene3D" id="1.10.510.10">
    <property type="entry name" value="Transferase(Phosphotransferase) domain 1"/>
    <property type="match status" value="2"/>
</dbReference>
<sequence>MDKLWKQITPSDFAWEREALAFLKERLPDHEPYRVWANFEFIAQDGSINEIDALVLTPKGLFLVEIKSHPGEISGDAGAWVWISEGRRRVFDNPRLLADRKAKKLKSLLESQRSALKAKERLPFIQTLVFLSAENVVNRLQGPARLQVCTRKNVMEALCHIDSGWTHRPLDRPISKAVARALEEAGIKESLRARRVGLYALNTLLDEADHFQDWLATHSETGVQRRIRLYLTHGKSEQEAATLRNAAKLEFRLLEGIEHPGILQARDYQQHDQGPALVYEYDPAAVRLDHFLIGLGAGQRLETLAALTLLRQIAEAVRFAHGKRLYHRALSPQSLYVRDDGDGGLSVKIANWATARRAFDGETRALTALSHLSCILQEEAGPYLALEAHAETLSAGASDSVYLDVFSLGAIAYLLFTGQPPAANGLELQDKLSRGKGLQITDALNGAGRELQDLIQYATHPDTGSRIGSVAEFIEYLTLVEDELSRPDSERRVDPAAARAGDTFEGGIRVTKRLGRGASSVAFVVEQRGQERVLKLAASPEHNQRLRQEAETLKKLRHQAVIAYHETHDFLGHTGLILDYAAEGTLAERLRKLGPIQFELLERFGDDLLSALCHLEEKGLSHRDIKPENIGLMKQGRQLHLVLFDFSLASLGAENFTAGTLAYMDPFIRDPGRRRWDDYAERFSAALTLYEMATGRLPTWADGEGLPPLIEGALEIDPAVFDPSVRDGLAGFFRTALARDVKARFGNAEDMRRAWRQPFDQAKRKTTQHPGEGVAVQPCPIGEARLDTQIGLLPLSAQALDTLSRLHINSVGELIRLPRNELVRMTGVGTQTRRELSEVIARLQARLAPPESSRTGRDAISSAPIEGEGLLISVDQLMRRLRPPPTKAADQDRYRFLTEYLGRLDAAGARAADNVHWPTLITLGAEIGIESAAARDLLARVLAQWGKNRFITQLRQDVAKLLAEQGGVMTAVELGEAILLRRGSVQPSPIRDRWAQAVVRAAIETELARQESRWILRRCGKRMLIADDTQGLGEALADYAEALGQLADECAEQQPLLSPLRALERIRALPAPDSFAGLSNHRLLRLAVAASQGAALSSRAEFYPKGMPAERSLELAQGALLGTPRLSVAEVQDRIQGRYPEALPLPGRPQLDALLNRLELGFIWDPQVEHGGKRGAYCLPRAGALGDGSSTLAATRTSVHYTRHEVGDDSLARELKAFEQRVRNALDAGRFLALSVRPRLWQRAQQHLAETFALQVVSFDALLLRHLHRLCDGMANPPNWQVVLKADAADSGSVDWSRLQGLVRRVLPAMAEEIRAADRPVLLTDPGLIGRYGLVDTWLGELRRQLEDDPQTQALFLLLANETATAAAFIDGVSVPSGAGSREFARIPSAWVNPSLVRQGSAD</sequence>
<accession>A0A6N8EIR0</accession>
<dbReference type="RefSeq" id="WP_155450783.1">
    <property type="nucleotide sequence ID" value="NZ_WNKT01000034.1"/>
</dbReference>
<gene>
    <name evidence="8" type="primary">pglW</name>
    <name evidence="8" type="ORF">GJ668_14090</name>
</gene>
<keyword evidence="9" id="KW-1185">Reference proteome</keyword>
<dbReference type="Pfam" id="PF00069">
    <property type="entry name" value="Pkinase"/>
    <property type="match status" value="2"/>
</dbReference>
<keyword evidence="1" id="KW-0808">Transferase</keyword>
<feature type="domain" description="Protein kinase" evidence="6">
    <location>
        <begin position="508"/>
        <end position="760"/>
    </location>
</feature>
<keyword evidence="4 5" id="KW-0067">ATP-binding</keyword>
<dbReference type="InterPro" id="IPR011528">
    <property type="entry name" value="NERD"/>
</dbReference>
<organism evidence="8 9">
    <name type="scientific">Allochromatium palmeri</name>
    <dbReference type="NCBI Taxonomy" id="231048"/>
    <lineage>
        <taxon>Bacteria</taxon>
        <taxon>Pseudomonadati</taxon>
        <taxon>Pseudomonadota</taxon>
        <taxon>Gammaproteobacteria</taxon>
        <taxon>Chromatiales</taxon>
        <taxon>Chromatiaceae</taxon>
        <taxon>Allochromatium</taxon>
    </lineage>
</organism>
<dbReference type="InterPro" id="IPR011260">
    <property type="entry name" value="RNAP_asu_C"/>
</dbReference>
<dbReference type="GO" id="GO:0004674">
    <property type="term" value="F:protein serine/threonine kinase activity"/>
    <property type="evidence" value="ECO:0007669"/>
    <property type="project" value="TreeGrafter"/>
</dbReference>
<dbReference type="InterPro" id="IPR011009">
    <property type="entry name" value="Kinase-like_dom_sf"/>
</dbReference>
<evidence type="ECO:0000256" key="1">
    <source>
        <dbReference type="ARBA" id="ARBA00022679"/>
    </source>
</evidence>
<dbReference type="PROSITE" id="PS50011">
    <property type="entry name" value="PROTEIN_KINASE_DOM"/>
    <property type="match status" value="2"/>
</dbReference>
<name>A0A6N8EIR0_9GAMM</name>
<dbReference type="InterPro" id="IPR000719">
    <property type="entry name" value="Prot_kinase_dom"/>
</dbReference>
<evidence type="ECO:0000259" key="6">
    <source>
        <dbReference type="PROSITE" id="PS50011"/>
    </source>
</evidence>
<dbReference type="PROSITE" id="PS00107">
    <property type="entry name" value="PROTEIN_KINASE_ATP"/>
    <property type="match status" value="1"/>
</dbReference>
<protein>
    <submittedName>
        <fullName evidence="8">BREX system serine/threonine kinase PglW</fullName>
    </submittedName>
</protein>
<evidence type="ECO:0000313" key="9">
    <source>
        <dbReference type="Proteomes" id="UP000434044"/>
    </source>
</evidence>
<evidence type="ECO:0000256" key="3">
    <source>
        <dbReference type="ARBA" id="ARBA00022777"/>
    </source>
</evidence>
<dbReference type="GO" id="GO:0003677">
    <property type="term" value="F:DNA binding"/>
    <property type="evidence" value="ECO:0007669"/>
    <property type="project" value="InterPro"/>
</dbReference>
<dbReference type="Pfam" id="PF03118">
    <property type="entry name" value="RNA_pol_A_CTD"/>
    <property type="match status" value="1"/>
</dbReference>
<keyword evidence="2 5" id="KW-0547">Nucleotide-binding</keyword>
<dbReference type="PANTHER" id="PTHR43289">
    <property type="entry name" value="MITOGEN-ACTIVATED PROTEIN KINASE KINASE KINASE 20-RELATED"/>
    <property type="match status" value="1"/>
</dbReference>
<evidence type="ECO:0000256" key="2">
    <source>
        <dbReference type="ARBA" id="ARBA00022741"/>
    </source>
</evidence>
<dbReference type="Pfam" id="PF08378">
    <property type="entry name" value="NERD"/>
    <property type="match status" value="1"/>
</dbReference>
<feature type="domain" description="NERD" evidence="7">
    <location>
        <begin position="11"/>
        <end position="128"/>
    </location>
</feature>
<dbReference type="Gene3D" id="1.10.150.20">
    <property type="entry name" value="5' to 3' exonuclease, C-terminal subdomain"/>
    <property type="match status" value="1"/>
</dbReference>
<evidence type="ECO:0000259" key="7">
    <source>
        <dbReference type="PROSITE" id="PS50965"/>
    </source>
</evidence>
<feature type="binding site" evidence="5">
    <location>
        <position position="535"/>
    </location>
    <ligand>
        <name>ATP</name>
        <dbReference type="ChEBI" id="CHEBI:30616"/>
    </ligand>
</feature>
<dbReference type="GO" id="GO:0005524">
    <property type="term" value="F:ATP binding"/>
    <property type="evidence" value="ECO:0007669"/>
    <property type="project" value="UniProtKB-UniRule"/>
</dbReference>
<dbReference type="PROSITE" id="PS50965">
    <property type="entry name" value="NERD"/>
    <property type="match status" value="1"/>
</dbReference>
<reference evidence="8 9" key="1">
    <citation type="submission" date="2019-11" db="EMBL/GenBank/DDBJ databases">
        <title>Whole-genome sequence of the anaerobic purple sulfur bacterium Allochromatium palmeri DSM 15591.</title>
        <authorList>
            <person name="Kyndt J.A."/>
            <person name="Meyer T.E."/>
        </authorList>
    </citation>
    <scope>NUCLEOTIDE SEQUENCE [LARGE SCALE GENOMIC DNA]</scope>
    <source>
        <strain evidence="8 9">DSM 15591</strain>
    </source>
</reference>
<comment type="caution">
    <text evidence="8">The sequence shown here is derived from an EMBL/GenBank/DDBJ whole genome shotgun (WGS) entry which is preliminary data.</text>
</comment>